<dbReference type="EMBL" id="CP003051">
    <property type="protein sequence ID" value="AGA91419.1"/>
    <property type="molecule type" value="Genomic_DNA"/>
</dbReference>
<evidence type="ECO:0000313" key="6">
    <source>
        <dbReference type="EMBL" id="AGA91419.1"/>
    </source>
</evidence>
<dbReference type="Proteomes" id="UP000010816">
    <property type="component" value="Chromosome"/>
</dbReference>
<dbReference type="PANTHER" id="PTHR37164">
    <property type="entry name" value="BACTERIOHEMERYTHRIN"/>
    <property type="match status" value="1"/>
</dbReference>
<reference evidence="6 7" key="1">
    <citation type="submission" date="2011-09" db="EMBL/GenBank/DDBJ databases">
        <title>Complete sequence of chromosome of Thioflavicoccus mobilis 8321.</title>
        <authorList>
            <consortium name="US DOE Joint Genome Institute"/>
            <person name="Lucas S."/>
            <person name="Han J."/>
            <person name="Lapidus A."/>
            <person name="Cheng J.-F."/>
            <person name="Goodwin L."/>
            <person name="Pitluck S."/>
            <person name="Peters L."/>
            <person name="Ovchinnikova G."/>
            <person name="Lu M."/>
            <person name="Detter J.C."/>
            <person name="Han C."/>
            <person name="Tapia R."/>
            <person name="Land M."/>
            <person name="Hauser L."/>
            <person name="Kyrpides N."/>
            <person name="Ivanova N."/>
            <person name="Pagani I."/>
            <person name="Vogl K."/>
            <person name="Liu Z."/>
            <person name="Imhoff J."/>
            <person name="Thiel V."/>
            <person name="Frigaard N.-U."/>
            <person name="Bryant D."/>
            <person name="Woyke T."/>
        </authorList>
    </citation>
    <scope>NUCLEOTIDE SEQUENCE [LARGE SCALE GENOMIC DNA]</scope>
    <source>
        <strain evidence="6 7">8321</strain>
    </source>
</reference>
<dbReference type="HOGENOM" id="CLU_086902_3_1_6"/>
<dbReference type="PANTHER" id="PTHR37164:SF1">
    <property type="entry name" value="BACTERIOHEMERYTHRIN"/>
    <property type="match status" value="1"/>
</dbReference>
<keyword evidence="4" id="KW-0408">Iron</keyword>
<dbReference type="Gene3D" id="1.20.120.50">
    <property type="entry name" value="Hemerythrin-like"/>
    <property type="match status" value="1"/>
</dbReference>
<dbReference type="GO" id="GO:0046872">
    <property type="term" value="F:metal ion binding"/>
    <property type="evidence" value="ECO:0007669"/>
    <property type="project" value="UniProtKB-KW"/>
</dbReference>
<dbReference type="SUPFAM" id="SSF47188">
    <property type="entry name" value="Hemerythrin-like"/>
    <property type="match status" value="1"/>
</dbReference>
<dbReference type="InterPro" id="IPR012827">
    <property type="entry name" value="Hemerythrin_metal-bd"/>
</dbReference>
<accession>L0H1F6</accession>
<dbReference type="eggNOG" id="COG2703">
    <property type="taxonomic scope" value="Bacteria"/>
</dbReference>
<dbReference type="AlphaFoldDB" id="L0H1F6"/>
<keyword evidence="3" id="KW-0479">Metal-binding</keyword>
<dbReference type="InterPro" id="IPR035938">
    <property type="entry name" value="Hemerythrin-like_sf"/>
</dbReference>
<keyword evidence="2" id="KW-0561">Oxygen transport</keyword>
<feature type="domain" description="Hemerythrin-like" evidence="5">
    <location>
        <begin position="12"/>
        <end position="125"/>
    </location>
</feature>
<evidence type="ECO:0000256" key="3">
    <source>
        <dbReference type="ARBA" id="ARBA00022723"/>
    </source>
</evidence>
<evidence type="ECO:0000313" key="7">
    <source>
        <dbReference type="Proteomes" id="UP000010816"/>
    </source>
</evidence>
<dbReference type="InterPro" id="IPR012312">
    <property type="entry name" value="Hemerythrin-like"/>
</dbReference>
<evidence type="ECO:0000256" key="2">
    <source>
        <dbReference type="ARBA" id="ARBA00022621"/>
    </source>
</evidence>
<evidence type="ECO:0000259" key="5">
    <source>
        <dbReference type="Pfam" id="PF01814"/>
    </source>
</evidence>
<dbReference type="OrthoDB" id="1122424at2"/>
<dbReference type="RefSeq" id="WP_015281551.1">
    <property type="nucleotide sequence ID" value="NC_019940.1"/>
</dbReference>
<evidence type="ECO:0000256" key="4">
    <source>
        <dbReference type="ARBA" id="ARBA00023004"/>
    </source>
</evidence>
<keyword evidence="2" id="KW-0813">Transport</keyword>
<sequence length="146" mass="16769">MLKEWSSAYRIGIAEIDEQHQRFFDAAHRLYEAIFELKGKEAVAEVVAFMREYAELHFRTEEAFMRRHAYPGLSAHIKEHAAFFQRLEELEQDLVMIGPSQELANRALDITQDWLIDHIADEDVLYALHVKAGSPSTGGTVTPLVR</sequence>
<dbReference type="PROSITE" id="PS00550">
    <property type="entry name" value="HEMERYTHRINS"/>
    <property type="match status" value="1"/>
</dbReference>
<dbReference type="GO" id="GO:0005344">
    <property type="term" value="F:oxygen carrier activity"/>
    <property type="evidence" value="ECO:0007669"/>
    <property type="project" value="UniProtKB-KW"/>
</dbReference>
<protein>
    <submittedName>
        <fullName evidence="6">Hemerythrin-like metal-binding domain-containing protein</fullName>
    </submittedName>
</protein>
<dbReference type="InterPro" id="IPR016131">
    <property type="entry name" value="Haemerythrin_Fe_BS"/>
</dbReference>
<dbReference type="NCBIfam" id="TIGR02481">
    <property type="entry name" value="hemeryth_dom"/>
    <property type="match status" value="1"/>
</dbReference>
<dbReference type="NCBIfam" id="NF033749">
    <property type="entry name" value="bact_hemeryth"/>
    <property type="match status" value="1"/>
</dbReference>
<dbReference type="Pfam" id="PF01814">
    <property type="entry name" value="Hemerythrin"/>
    <property type="match status" value="1"/>
</dbReference>
<evidence type="ECO:0000256" key="1">
    <source>
        <dbReference type="ARBA" id="ARBA00010587"/>
    </source>
</evidence>
<dbReference type="CDD" id="cd12107">
    <property type="entry name" value="Hemerythrin"/>
    <property type="match status" value="1"/>
</dbReference>
<keyword evidence="7" id="KW-1185">Reference proteome</keyword>
<dbReference type="STRING" id="765912.Thimo_2708"/>
<dbReference type="InterPro" id="IPR050669">
    <property type="entry name" value="Hemerythrin"/>
</dbReference>
<proteinExistence type="inferred from homology"/>
<dbReference type="KEGG" id="tmb:Thimo_2708"/>
<organism evidence="6 7">
    <name type="scientific">Thioflavicoccus mobilis 8321</name>
    <dbReference type="NCBI Taxonomy" id="765912"/>
    <lineage>
        <taxon>Bacteria</taxon>
        <taxon>Pseudomonadati</taxon>
        <taxon>Pseudomonadota</taxon>
        <taxon>Gammaproteobacteria</taxon>
        <taxon>Chromatiales</taxon>
        <taxon>Chromatiaceae</taxon>
        <taxon>Thioflavicoccus</taxon>
    </lineage>
</organism>
<name>L0H1F6_9GAMM</name>
<comment type="similarity">
    <text evidence="1">Belongs to the hemerythrin family.</text>
</comment>
<gene>
    <name evidence="6" type="ORF">Thimo_2708</name>
</gene>